<keyword evidence="2" id="KW-0472">Membrane</keyword>
<proteinExistence type="predicted"/>
<protein>
    <submittedName>
        <fullName evidence="3">Uncharacterized protein</fullName>
    </submittedName>
</protein>
<evidence type="ECO:0000313" key="4">
    <source>
        <dbReference type="Proteomes" id="UP000644507"/>
    </source>
</evidence>
<evidence type="ECO:0000256" key="2">
    <source>
        <dbReference type="SAM" id="Phobius"/>
    </source>
</evidence>
<dbReference type="Proteomes" id="UP000644507">
    <property type="component" value="Unassembled WGS sequence"/>
</dbReference>
<evidence type="ECO:0000313" key="3">
    <source>
        <dbReference type="EMBL" id="GHC47037.1"/>
    </source>
</evidence>
<keyword evidence="2" id="KW-0812">Transmembrane</keyword>
<evidence type="ECO:0000256" key="1">
    <source>
        <dbReference type="SAM" id="MobiDB-lite"/>
    </source>
</evidence>
<keyword evidence="2" id="KW-1133">Transmembrane helix</keyword>
<organism evidence="3 4">
    <name type="scientific">Roseibacillus persicicus</name>
    <dbReference type="NCBI Taxonomy" id="454148"/>
    <lineage>
        <taxon>Bacteria</taxon>
        <taxon>Pseudomonadati</taxon>
        <taxon>Verrucomicrobiota</taxon>
        <taxon>Verrucomicrobiia</taxon>
        <taxon>Verrucomicrobiales</taxon>
        <taxon>Verrucomicrobiaceae</taxon>
        <taxon>Roseibacillus</taxon>
    </lineage>
</organism>
<feature type="transmembrane region" description="Helical" evidence="2">
    <location>
        <begin position="12"/>
        <end position="35"/>
    </location>
</feature>
<feature type="compositionally biased region" description="Polar residues" evidence="1">
    <location>
        <begin position="129"/>
        <end position="140"/>
    </location>
</feature>
<reference evidence="3" key="1">
    <citation type="journal article" date="2014" name="Int. J. Syst. Evol. Microbiol.">
        <title>Complete genome sequence of Corynebacterium casei LMG S-19264T (=DSM 44701T), isolated from a smear-ripened cheese.</title>
        <authorList>
            <consortium name="US DOE Joint Genome Institute (JGI-PGF)"/>
            <person name="Walter F."/>
            <person name="Albersmeier A."/>
            <person name="Kalinowski J."/>
            <person name="Ruckert C."/>
        </authorList>
    </citation>
    <scope>NUCLEOTIDE SEQUENCE</scope>
    <source>
        <strain evidence="3">KCTC 12988</strain>
    </source>
</reference>
<dbReference type="AlphaFoldDB" id="A0A918TGX1"/>
<feature type="compositionally biased region" description="Polar residues" evidence="1">
    <location>
        <begin position="106"/>
        <end position="120"/>
    </location>
</feature>
<accession>A0A918TGX1</accession>
<dbReference type="RefSeq" id="WP_189568089.1">
    <property type="nucleotide sequence ID" value="NZ_BMXI01000003.1"/>
</dbReference>
<reference evidence="3" key="2">
    <citation type="submission" date="2020-09" db="EMBL/GenBank/DDBJ databases">
        <authorList>
            <person name="Sun Q."/>
            <person name="Kim S."/>
        </authorList>
    </citation>
    <scope>NUCLEOTIDE SEQUENCE</scope>
    <source>
        <strain evidence="3">KCTC 12988</strain>
    </source>
</reference>
<comment type="caution">
    <text evidence="3">The sequence shown here is derived from an EMBL/GenBank/DDBJ whole genome shotgun (WGS) entry which is preliminary data.</text>
</comment>
<dbReference type="EMBL" id="BMXI01000003">
    <property type="protein sequence ID" value="GHC47037.1"/>
    <property type="molecule type" value="Genomic_DNA"/>
</dbReference>
<gene>
    <name evidence="3" type="ORF">GCM10007100_10960</name>
</gene>
<feature type="region of interest" description="Disordered" evidence="1">
    <location>
        <begin position="198"/>
        <end position="224"/>
    </location>
</feature>
<feature type="compositionally biased region" description="Polar residues" evidence="1">
    <location>
        <begin position="198"/>
        <end position="208"/>
    </location>
</feature>
<sequence>MKRFLEKKKRNGFSLIATITMMVLLSLIAVGLLSLSATVLRSSSADLAQLEARANARLALQLAIGQLQEAAGPDQRITAPANLRNPGDSPALTGVWESLKLDPNGGQNLDSIKNRSQGGTSPDGEFVTWLNSDSYGQSPTPDSPTDRSDSQQVRLLHTPGSAAPEEVTARVLSVNNGEGGVAWMTIDESVKARFNLPETSDLANQGDSEANVKRDRLRNPERTSTETISVVGRVPTEREAGKIASFEQGSLFTGQSSQRFREFYHDLTSWSLGVLSNPVDGGLKKDLTVAFESENDPTSGSFVYTQTSEPLAEGEPYMSTLREYYRLYRTNSEPTTPLGLSIPDGYSPFIRDRRTREYVPDPVPVDGVVIAPVVSRVNVVFSLVGRQAHDHWATTIPNQTGDPRRNQMVYLIYTPVVTLYNPYTKPITVQNLQVSFKHLPLAFRFFRNGSPQNVRPALLSQMHIPSQSRTDWEDSFQCTLSETAGGSAASAVTLSPGESRVFGLNHPAGTRWGEMSNYLWTEGSLSQSKTLDITTGQGYNQNSGFVVDWLVPAGAGQAPDAKTGTFGVRTTDAINVEFTPKVPTDSSGKAMTNFSINIAASINGSRRPQQIGAYRYTYGSEQRLKEAFEEGEHPELGGITFPYAREKAWRYNELFQPNVESAAVEDWTGPKQFAVFTMATRTSHDSLYPARPGLETSFVHNVLDMDITSAHPAQMPMEISFLPTLSSAGSTNNVGSVEVWSKDDPRTFFFSGWTVDKGFTNYPSIEIPRTPVTNLTQFRNAHLASSGHLPMPAQTVGDSHAHPLIPSGQAVGTNSSFDYSTLDHAWLANNALYDRFFLSGMRESDEFVNFLNGQDIPYNSRSEAYMPVSQDLDSAVDLYQDRDQGWASTAAFQLVKGAFNVNSTSVEAWKALLRANVGADIPLLNPASLQTDVVKSADAAFPRVLDGPSGAIHADEAFIENQTRWTGFRELSESEIESLAESIVENVRLRGPFTSLSEFVNRRLETGSTSMSLRGTLQQAIEEAGLNSQLVSDRYVSEDEASDFEYANPDAAVGDTEAASAAFLTQSDLLGAIGNALTVRGDTFVVRAYGDSKNKSGQIVARATCEAVVQRLPDYVDPQDSLYAKPKDFAQSEKESMKSDINEKFGRRFVVRSFRWLSEEEV</sequence>
<feature type="region of interest" description="Disordered" evidence="1">
    <location>
        <begin position="106"/>
        <end position="153"/>
    </location>
</feature>
<keyword evidence="4" id="KW-1185">Reference proteome</keyword>
<name>A0A918TGX1_9BACT</name>
<feature type="compositionally biased region" description="Basic and acidic residues" evidence="1">
    <location>
        <begin position="210"/>
        <end position="224"/>
    </location>
</feature>